<dbReference type="Proteomes" id="UP000708576">
    <property type="component" value="Unassembled WGS sequence"/>
</dbReference>
<feature type="transmembrane region" description="Helical" evidence="6">
    <location>
        <begin position="336"/>
        <end position="353"/>
    </location>
</feature>
<reference evidence="9 10" key="1">
    <citation type="journal article" date="2015" name="Int. J. Syst. Evol. Microbiol.">
        <title>Carboxylicivirga linearis sp. nov., isolated from a sea cucumber culture pond.</title>
        <authorList>
            <person name="Wang F.Q."/>
            <person name="Zhou Y.X."/>
            <person name="Lin X.Z."/>
            <person name="Chen G.J."/>
            <person name="Du Z.J."/>
        </authorList>
    </citation>
    <scope>NUCLEOTIDE SEQUENCE [LARGE SCALE GENOMIC DNA]</scope>
    <source>
        <strain evidence="9 10">FB218</strain>
    </source>
</reference>
<keyword evidence="5 6" id="KW-0472">Membrane</keyword>
<feature type="transmembrane region" description="Helical" evidence="6">
    <location>
        <begin position="763"/>
        <end position="783"/>
    </location>
</feature>
<dbReference type="PANTHER" id="PTHR30572:SF18">
    <property type="entry name" value="ABC-TYPE MACROLIDE FAMILY EXPORT SYSTEM PERMEASE COMPONENT 2"/>
    <property type="match status" value="1"/>
</dbReference>
<evidence type="ECO:0000256" key="1">
    <source>
        <dbReference type="ARBA" id="ARBA00004651"/>
    </source>
</evidence>
<dbReference type="Pfam" id="PF02687">
    <property type="entry name" value="FtsX"/>
    <property type="match status" value="2"/>
</dbReference>
<evidence type="ECO:0000313" key="10">
    <source>
        <dbReference type="Proteomes" id="UP000708576"/>
    </source>
</evidence>
<dbReference type="InterPro" id="IPR050250">
    <property type="entry name" value="Macrolide_Exporter_MacB"/>
</dbReference>
<feature type="transmembrane region" description="Helical" evidence="6">
    <location>
        <begin position="21"/>
        <end position="43"/>
    </location>
</feature>
<feature type="transmembrane region" description="Helical" evidence="6">
    <location>
        <begin position="280"/>
        <end position="302"/>
    </location>
</feature>
<feature type="domain" description="MacB-like periplasmic core" evidence="8">
    <location>
        <begin position="23"/>
        <end position="242"/>
    </location>
</feature>
<dbReference type="InterPro" id="IPR025857">
    <property type="entry name" value="MacB_PCD"/>
</dbReference>
<keyword evidence="3 6" id="KW-0812">Transmembrane</keyword>
<comment type="subcellular location">
    <subcellularLocation>
        <location evidence="1">Cell membrane</location>
        <topology evidence="1">Multi-pass membrane protein</topology>
    </subcellularLocation>
</comment>
<evidence type="ECO:0000259" key="8">
    <source>
        <dbReference type="Pfam" id="PF12704"/>
    </source>
</evidence>
<dbReference type="Pfam" id="PF12704">
    <property type="entry name" value="MacB_PCD"/>
    <property type="match status" value="1"/>
</dbReference>
<keyword evidence="4 6" id="KW-1133">Transmembrane helix</keyword>
<dbReference type="EMBL" id="JAGUCO010000001">
    <property type="protein sequence ID" value="MBS2097242.1"/>
    <property type="molecule type" value="Genomic_DNA"/>
</dbReference>
<proteinExistence type="predicted"/>
<evidence type="ECO:0000256" key="2">
    <source>
        <dbReference type="ARBA" id="ARBA00022475"/>
    </source>
</evidence>
<dbReference type="InterPro" id="IPR003838">
    <property type="entry name" value="ABC3_permease_C"/>
</dbReference>
<feature type="transmembrane region" description="Helical" evidence="6">
    <location>
        <begin position="373"/>
        <end position="396"/>
    </location>
</feature>
<name>A0ABS5JR40_9BACT</name>
<gene>
    <name evidence="9" type="ORF">KEM10_03060</name>
</gene>
<evidence type="ECO:0000256" key="4">
    <source>
        <dbReference type="ARBA" id="ARBA00022989"/>
    </source>
</evidence>
<sequence>MYLLKIAFRNLFQKQQHSITRIISLAAGLAFGILMLSEVFYYYSFDSFYPEASRVYVVQSNARLSDDNAEMDVWDRTSGAIAPGMKDEVPGVEVATRLNSIGNLIFYTADQKSYKGRCVLADEYVYDVIPRNMLVGNAKEAMLKPSNCIISSKIAASMGDDAVGKVIEFRKYPGVQLTVAGVFEALPENSNYKYDVLISMSSIAQFFDWDGSTNWLGNDRYYSCVKLDAGVNPKDLAPAIRKMQEKHQDIIKLEQDHGGELLKYTLIPIQKVYVSRIQGMVIILSTIALAVLFVSLMNYVLLTFSSLINRAKSSAVYKTCGATANDLKKIIFTESFVFFVLALSAALVILMAVKPLVENLVAHSLEATLNQYVLWPIVGVLIIFVLLSSYFPGRFFANIPVSAAFRNYKQKKNKWKLGLLSFQFIGASFILTLLVVVTLQYHKMINADHGYRSQGVYYCSTNGIDGSKLNMIMNELRKLPEVEKVGMGEEVPVYQQSGNNIYSQDGKKDLFNIADFYSVDENYLSILDIDVTNGRDFSTSGINNNDVFISKKCAELLKIHNHWEDGVIGKEIKVSEHQRSTIKGVFDDFIIGSIVEPDKRPSVFFYQSEEGFIRQKEKYPSMEFKLLVQAKTGMEANIRNKIKQVVDMALPNKDAVVRSLEDEQFNGYQAQLSFRNGMLAGNVVVFLITIIGLIGYTSTETTRRSKELAIRRISGASISDLIVNFILELQYLVLPSLLIGLGLAWFILTKWMESFAQKMPLQWWIFLLCSIGILLMVAIIAMIKYSRIASRNPVESLRYE</sequence>
<keyword evidence="10" id="KW-1185">Reference proteome</keyword>
<accession>A0ABS5JR40</accession>
<comment type="caution">
    <text evidence="9">The sequence shown here is derived from an EMBL/GenBank/DDBJ whole genome shotgun (WGS) entry which is preliminary data.</text>
</comment>
<feature type="transmembrane region" description="Helical" evidence="6">
    <location>
        <begin position="678"/>
        <end position="696"/>
    </location>
</feature>
<protein>
    <submittedName>
        <fullName evidence="9">ABC transporter permease</fullName>
    </submittedName>
</protein>
<dbReference type="RefSeq" id="WP_212213332.1">
    <property type="nucleotide sequence ID" value="NZ_JAGUCO010000001.1"/>
</dbReference>
<dbReference type="PANTHER" id="PTHR30572">
    <property type="entry name" value="MEMBRANE COMPONENT OF TRANSPORTER-RELATED"/>
    <property type="match status" value="1"/>
</dbReference>
<evidence type="ECO:0000256" key="3">
    <source>
        <dbReference type="ARBA" id="ARBA00022692"/>
    </source>
</evidence>
<evidence type="ECO:0000313" key="9">
    <source>
        <dbReference type="EMBL" id="MBS2097242.1"/>
    </source>
</evidence>
<feature type="domain" description="ABC3 transporter permease C-terminal" evidence="7">
    <location>
        <begin position="286"/>
        <end position="389"/>
    </location>
</feature>
<feature type="transmembrane region" description="Helical" evidence="6">
    <location>
        <begin position="721"/>
        <end position="748"/>
    </location>
</feature>
<keyword evidence="2" id="KW-1003">Cell membrane</keyword>
<feature type="domain" description="ABC3 transporter permease C-terminal" evidence="7">
    <location>
        <begin position="683"/>
        <end position="793"/>
    </location>
</feature>
<evidence type="ECO:0000256" key="5">
    <source>
        <dbReference type="ARBA" id="ARBA00023136"/>
    </source>
</evidence>
<evidence type="ECO:0000259" key="7">
    <source>
        <dbReference type="Pfam" id="PF02687"/>
    </source>
</evidence>
<feature type="transmembrane region" description="Helical" evidence="6">
    <location>
        <begin position="417"/>
        <end position="439"/>
    </location>
</feature>
<organism evidence="9 10">
    <name type="scientific">Carboxylicivirga linearis</name>
    <dbReference type="NCBI Taxonomy" id="1628157"/>
    <lineage>
        <taxon>Bacteria</taxon>
        <taxon>Pseudomonadati</taxon>
        <taxon>Bacteroidota</taxon>
        <taxon>Bacteroidia</taxon>
        <taxon>Marinilabiliales</taxon>
        <taxon>Marinilabiliaceae</taxon>
        <taxon>Carboxylicivirga</taxon>
    </lineage>
</organism>
<evidence type="ECO:0000256" key="6">
    <source>
        <dbReference type="SAM" id="Phobius"/>
    </source>
</evidence>